<comment type="similarity">
    <text evidence="1">Belongs to the N-acetylmuramoyl-L-alanine amidase 2 family.</text>
</comment>
<feature type="domain" description="N-acetylmuramoyl-L-alanine amidase" evidence="5">
    <location>
        <begin position="17"/>
        <end position="147"/>
    </location>
</feature>
<keyword evidence="8" id="KW-1185">Reference proteome</keyword>
<dbReference type="Gene3D" id="1.10.101.10">
    <property type="entry name" value="PGBD-like superfamily/PGBD"/>
    <property type="match status" value="1"/>
</dbReference>
<dbReference type="InterPro" id="IPR036365">
    <property type="entry name" value="PGBD-like_sf"/>
</dbReference>
<gene>
    <name evidence="7" type="ORF">ACFPU1_06135</name>
</gene>
<dbReference type="Pfam" id="PF01471">
    <property type="entry name" value="PG_binding_1"/>
    <property type="match status" value="1"/>
</dbReference>
<accession>A0ABW0YQH7</accession>
<dbReference type="SUPFAM" id="SSF47090">
    <property type="entry name" value="PGBD-like"/>
    <property type="match status" value="1"/>
</dbReference>
<evidence type="ECO:0000313" key="8">
    <source>
        <dbReference type="Proteomes" id="UP001596142"/>
    </source>
</evidence>
<sequence length="229" mass="26193">MKIHIIDKRRQLPRHHNKKYRRRSREDITQIVIHHSGTKEGSPESFARYHVNHHGWPGIGYHYVIDKKGRVFHCQSQEEITYHTANHNQQSIGVCLIGDFTKESLTDFQKKAALAFIRFLAKEREIPIANVRGHNEYKGHGSSLCPGISMEGFRGQLREKHLLPLLKRGASGEEVKFLQQALIKKGFDPKGIDGMFGPLTEKAVVDFQRANNLFIDGIVGPYTWFSLGL</sequence>
<evidence type="ECO:0000256" key="2">
    <source>
        <dbReference type="ARBA" id="ARBA00030881"/>
    </source>
</evidence>
<feature type="compositionally biased region" description="Basic residues" evidence="4">
    <location>
        <begin position="11"/>
        <end position="23"/>
    </location>
</feature>
<dbReference type="Pfam" id="PF01510">
    <property type="entry name" value="Amidase_2"/>
    <property type="match status" value="1"/>
</dbReference>
<feature type="compositionally biased region" description="Basic and acidic residues" evidence="4">
    <location>
        <begin position="1"/>
        <end position="10"/>
    </location>
</feature>
<dbReference type="EMBL" id="JBHSOZ010000003">
    <property type="protein sequence ID" value="MFC5712354.1"/>
    <property type="molecule type" value="Genomic_DNA"/>
</dbReference>
<dbReference type="InterPro" id="IPR006619">
    <property type="entry name" value="PGRP_domain_met/bac"/>
</dbReference>
<reference evidence="8" key="1">
    <citation type="journal article" date="2019" name="Int. J. Syst. Evol. Microbiol.">
        <title>The Global Catalogue of Microorganisms (GCM) 10K type strain sequencing project: providing services to taxonomists for standard genome sequencing and annotation.</title>
        <authorList>
            <consortium name="The Broad Institute Genomics Platform"/>
            <consortium name="The Broad Institute Genome Sequencing Center for Infectious Disease"/>
            <person name="Wu L."/>
            <person name="Ma J."/>
        </authorList>
    </citation>
    <scope>NUCLEOTIDE SEQUENCE [LARGE SCALE GENOMIC DNA]</scope>
    <source>
        <strain evidence="8">CECT 7184</strain>
    </source>
</reference>
<dbReference type="Proteomes" id="UP001596142">
    <property type="component" value="Unassembled WGS sequence"/>
</dbReference>
<name>A0ABW0YQH7_9BACI</name>
<dbReference type="InterPro" id="IPR036366">
    <property type="entry name" value="PGBDSf"/>
</dbReference>
<dbReference type="CDD" id="cd06583">
    <property type="entry name" value="PGRP"/>
    <property type="match status" value="1"/>
</dbReference>
<evidence type="ECO:0000313" key="7">
    <source>
        <dbReference type="EMBL" id="MFC5712354.1"/>
    </source>
</evidence>
<dbReference type="RefSeq" id="WP_385939461.1">
    <property type="nucleotide sequence ID" value="NZ_JBHSOZ010000003.1"/>
</dbReference>
<evidence type="ECO:0000256" key="3">
    <source>
        <dbReference type="ARBA" id="ARBA00032390"/>
    </source>
</evidence>
<comment type="caution">
    <text evidence="7">The sequence shown here is derived from an EMBL/GenBank/DDBJ whole genome shotgun (WGS) entry which is preliminary data.</text>
</comment>
<dbReference type="PANTHER" id="PTHR11022:SF41">
    <property type="entry name" value="PEPTIDOGLYCAN-RECOGNITION PROTEIN LC-RELATED"/>
    <property type="match status" value="1"/>
</dbReference>
<dbReference type="SMART" id="SM00644">
    <property type="entry name" value="Ami_2"/>
    <property type="match status" value="1"/>
</dbReference>
<dbReference type="SUPFAM" id="SSF55846">
    <property type="entry name" value="N-acetylmuramoyl-L-alanine amidase-like"/>
    <property type="match status" value="1"/>
</dbReference>
<dbReference type="SMART" id="SM00701">
    <property type="entry name" value="PGRP"/>
    <property type="match status" value="1"/>
</dbReference>
<evidence type="ECO:0000256" key="1">
    <source>
        <dbReference type="ARBA" id="ARBA00007553"/>
    </source>
</evidence>
<dbReference type="InterPro" id="IPR036505">
    <property type="entry name" value="Amidase/PGRP_sf"/>
</dbReference>
<proteinExistence type="inferred from homology"/>
<evidence type="ECO:0000259" key="6">
    <source>
        <dbReference type="SMART" id="SM00701"/>
    </source>
</evidence>
<organism evidence="7 8">
    <name type="scientific">Thalassorhabdus alkalitolerans</name>
    <dbReference type="NCBI Taxonomy" id="2282697"/>
    <lineage>
        <taxon>Bacteria</taxon>
        <taxon>Bacillati</taxon>
        <taxon>Bacillota</taxon>
        <taxon>Bacilli</taxon>
        <taxon>Bacillales</taxon>
        <taxon>Bacillaceae</taxon>
        <taxon>Thalassorhabdus</taxon>
    </lineage>
</organism>
<protein>
    <recommendedName>
        <fullName evidence="3">Autolysin</fullName>
    </recommendedName>
    <alternativeName>
        <fullName evidence="2">Cell wall hydrolase</fullName>
    </alternativeName>
</protein>
<dbReference type="InterPro" id="IPR002502">
    <property type="entry name" value="Amidase_domain"/>
</dbReference>
<evidence type="ECO:0000259" key="5">
    <source>
        <dbReference type="SMART" id="SM00644"/>
    </source>
</evidence>
<feature type="domain" description="Peptidoglycan recognition protein family" evidence="6">
    <location>
        <begin position="3"/>
        <end position="138"/>
    </location>
</feature>
<feature type="region of interest" description="Disordered" evidence="4">
    <location>
        <begin position="1"/>
        <end position="24"/>
    </location>
</feature>
<dbReference type="InterPro" id="IPR002477">
    <property type="entry name" value="Peptidoglycan-bd-like"/>
</dbReference>
<evidence type="ECO:0000256" key="4">
    <source>
        <dbReference type="SAM" id="MobiDB-lite"/>
    </source>
</evidence>
<dbReference type="Gene3D" id="3.40.80.10">
    <property type="entry name" value="Peptidoglycan recognition protein-like"/>
    <property type="match status" value="1"/>
</dbReference>
<dbReference type="PANTHER" id="PTHR11022">
    <property type="entry name" value="PEPTIDOGLYCAN RECOGNITION PROTEIN"/>
    <property type="match status" value="1"/>
</dbReference>
<dbReference type="InterPro" id="IPR015510">
    <property type="entry name" value="PGRP"/>
</dbReference>